<keyword evidence="1" id="KW-0472">Membrane</keyword>
<feature type="transmembrane region" description="Helical" evidence="1">
    <location>
        <begin position="163"/>
        <end position="182"/>
    </location>
</feature>
<sequence>MCWNPDISINTFIFSVLTLLFIYLTNTYSKYKTKTFDNPLMYLLFFEVVLIQLIEFFLWKNLKNDKMNKLLSRLACIIILLQPFTIILMIQRYDIKHIMLALYSLFVILLYINTSLYHKNSFRTTVGINGHLSWEWMNYKGYQNIFLFILLLFYIIPTLFTNNFVLFLFVIVSLVISFVQYFKYNTFGSMWCWLSNIFLLYFIINILIIQPYKEYNNLC</sequence>
<accession>A0A6C0JJ96</accession>
<feature type="transmembrane region" description="Helical" evidence="1">
    <location>
        <begin position="188"/>
        <end position="208"/>
    </location>
</feature>
<feature type="transmembrane region" description="Helical" evidence="1">
    <location>
        <begin position="71"/>
        <end position="90"/>
    </location>
</feature>
<feature type="transmembrane region" description="Helical" evidence="1">
    <location>
        <begin position="12"/>
        <end position="28"/>
    </location>
</feature>
<name>A0A6C0JJ96_9ZZZZ</name>
<dbReference type="AlphaFoldDB" id="A0A6C0JJ96"/>
<keyword evidence="1" id="KW-1133">Transmembrane helix</keyword>
<feature type="transmembrane region" description="Helical" evidence="1">
    <location>
        <begin position="97"/>
        <end position="117"/>
    </location>
</feature>
<reference evidence="2" key="1">
    <citation type="journal article" date="2020" name="Nature">
        <title>Giant virus diversity and host interactions through global metagenomics.</title>
        <authorList>
            <person name="Schulz F."/>
            <person name="Roux S."/>
            <person name="Paez-Espino D."/>
            <person name="Jungbluth S."/>
            <person name="Walsh D.A."/>
            <person name="Denef V.J."/>
            <person name="McMahon K.D."/>
            <person name="Konstantinidis K.T."/>
            <person name="Eloe-Fadrosh E.A."/>
            <person name="Kyrpides N.C."/>
            <person name="Woyke T."/>
        </authorList>
    </citation>
    <scope>NUCLEOTIDE SEQUENCE</scope>
    <source>
        <strain evidence="2">GVMAG-M-3300027736-24</strain>
    </source>
</reference>
<feature type="transmembrane region" description="Helical" evidence="1">
    <location>
        <begin position="40"/>
        <end position="59"/>
    </location>
</feature>
<evidence type="ECO:0000313" key="2">
    <source>
        <dbReference type="EMBL" id="QHU05722.1"/>
    </source>
</evidence>
<protein>
    <submittedName>
        <fullName evidence="2">Uncharacterized protein</fullName>
    </submittedName>
</protein>
<dbReference type="EMBL" id="MN740418">
    <property type="protein sequence ID" value="QHU05722.1"/>
    <property type="molecule type" value="Genomic_DNA"/>
</dbReference>
<keyword evidence="1" id="KW-0812">Transmembrane</keyword>
<proteinExistence type="predicted"/>
<organism evidence="2">
    <name type="scientific">viral metagenome</name>
    <dbReference type="NCBI Taxonomy" id="1070528"/>
    <lineage>
        <taxon>unclassified sequences</taxon>
        <taxon>metagenomes</taxon>
        <taxon>organismal metagenomes</taxon>
    </lineage>
</organism>
<evidence type="ECO:0000256" key="1">
    <source>
        <dbReference type="SAM" id="Phobius"/>
    </source>
</evidence>